<dbReference type="PATRIC" id="fig|1678841.3.peg.393"/>
<comment type="similarity">
    <text evidence="1 16">Belongs to the DNA polymerase type-A family.</text>
</comment>
<feature type="coiled-coil region" evidence="17">
    <location>
        <begin position="545"/>
        <end position="572"/>
    </location>
</feature>
<dbReference type="CDD" id="cd09859">
    <property type="entry name" value="PIN_53EXO"/>
    <property type="match status" value="1"/>
</dbReference>
<organism evidence="21">
    <name type="scientific">Lentimicrobium saccharophilum</name>
    <dbReference type="NCBI Taxonomy" id="1678841"/>
    <lineage>
        <taxon>Bacteria</taxon>
        <taxon>Pseudomonadati</taxon>
        <taxon>Bacteroidota</taxon>
        <taxon>Bacteroidia</taxon>
        <taxon>Bacteroidales</taxon>
        <taxon>Lentimicrobiaceae</taxon>
        <taxon>Lentimicrobium</taxon>
    </lineage>
</organism>
<dbReference type="Gene3D" id="3.30.70.370">
    <property type="match status" value="1"/>
</dbReference>
<dbReference type="Gene3D" id="1.10.150.20">
    <property type="entry name" value="5' to 3' exonuclease, C-terminal subdomain"/>
    <property type="match status" value="2"/>
</dbReference>
<evidence type="ECO:0000259" key="18">
    <source>
        <dbReference type="SMART" id="SM00474"/>
    </source>
</evidence>
<dbReference type="SUPFAM" id="SSF47807">
    <property type="entry name" value="5' to 3' exonuclease, C-terminal subdomain"/>
    <property type="match status" value="1"/>
</dbReference>
<dbReference type="GO" id="GO:0003887">
    <property type="term" value="F:DNA-directed DNA polymerase activity"/>
    <property type="evidence" value="ECO:0007669"/>
    <property type="project" value="UniProtKB-UniRule"/>
</dbReference>
<accession>A0A0S7BY48</accession>
<evidence type="ECO:0000256" key="2">
    <source>
        <dbReference type="ARBA" id="ARBA00012417"/>
    </source>
</evidence>
<gene>
    <name evidence="16" type="primary">polA</name>
    <name evidence="21" type="ORF">TBC1_11341</name>
</gene>
<dbReference type="InterPro" id="IPR012337">
    <property type="entry name" value="RNaseH-like_sf"/>
</dbReference>
<dbReference type="Pfam" id="PF02739">
    <property type="entry name" value="5_3_exonuc_N"/>
    <property type="match status" value="1"/>
</dbReference>
<dbReference type="CDD" id="cd06139">
    <property type="entry name" value="DNA_polA_I_Ecoli_like_exo"/>
    <property type="match status" value="1"/>
</dbReference>
<dbReference type="InterPro" id="IPR036397">
    <property type="entry name" value="RNaseH_sf"/>
</dbReference>
<evidence type="ECO:0000259" key="19">
    <source>
        <dbReference type="SMART" id="SM00475"/>
    </source>
</evidence>
<dbReference type="OrthoDB" id="9806424at2"/>
<keyword evidence="4 16" id="KW-0808">Transferase</keyword>
<dbReference type="InterPro" id="IPR018320">
    <property type="entry name" value="DNA_polymerase_1"/>
</dbReference>
<dbReference type="GO" id="GO:0006261">
    <property type="term" value="P:DNA-templated DNA replication"/>
    <property type="evidence" value="ECO:0007669"/>
    <property type="project" value="UniProtKB-UniRule"/>
</dbReference>
<evidence type="ECO:0000256" key="10">
    <source>
        <dbReference type="ARBA" id="ARBA00022839"/>
    </source>
</evidence>
<name>A0A0S7BY48_9BACT</name>
<evidence type="ECO:0000313" key="21">
    <source>
        <dbReference type="EMBL" id="GAP42212.1"/>
    </source>
</evidence>
<evidence type="ECO:0000313" key="22">
    <source>
        <dbReference type="Proteomes" id="UP000053091"/>
    </source>
</evidence>
<dbReference type="PANTHER" id="PTHR10133">
    <property type="entry name" value="DNA POLYMERASE I"/>
    <property type="match status" value="1"/>
</dbReference>
<reference evidence="21" key="1">
    <citation type="journal article" date="2015" name="Genome Announc.">
        <title>Draft Genome Sequence of Bacteroidales Strain TBC1, a Novel Isolate from a Methanogenic Wastewater Treatment System.</title>
        <authorList>
            <person name="Tourlousse D.M."/>
            <person name="Matsuura N."/>
            <person name="Sun L."/>
            <person name="Toyonaga M."/>
            <person name="Kuroda K."/>
            <person name="Ohashi A."/>
            <person name="Cruz R."/>
            <person name="Yamaguchi T."/>
            <person name="Sekiguchi Y."/>
        </authorList>
    </citation>
    <scope>NUCLEOTIDE SEQUENCE [LARGE SCALE GENOMIC DNA]</scope>
    <source>
        <strain evidence="21">TBC1</strain>
    </source>
</reference>
<dbReference type="InterPro" id="IPR020045">
    <property type="entry name" value="DNA_polI_H3TH"/>
</dbReference>
<evidence type="ECO:0000256" key="16">
    <source>
        <dbReference type="RuleBase" id="RU004460"/>
    </source>
</evidence>
<dbReference type="InterPro" id="IPR020046">
    <property type="entry name" value="5-3_exonucl_a-hlix_arch_N"/>
</dbReference>
<keyword evidence="12 16" id="KW-0238">DNA-binding</keyword>
<protein>
    <recommendedName>
        <fullName evidence="3 15">DNA polymerase I</fullName>
        <ecNumber evidence="2 15">2.7.7.7</ecNumber>
    </recommendedName>
</protein>
<keyword evidence="11 16" id="KW-0239">DNA-directed DNA polymerase</keyword>
<feature type="domain" description="DNA-directed DNA polymerase family A palm" evidence="20">
    <location>
        <begin position="683"/>
        <end position="890"/>
    </location>
</feature>
<dbReference type="Pfam" id="PF01612">
    <property type="entry name" value="DNA_pol_A_exo1"/>
    <property type="match status" value="1"/>
</dbReference>
<dbReference type="NCBIfam" id="TIGR00593">
    <property type="entry name" value="pola"/>
    <property type="match status" value="1"/>
</dbReference>
<dbReference type="InterPro" id="IPR002562">
    <property type="entry name" value="3'-5'_exonuclease_dom"/>
</dbReference>
<dbReference type="InterPro" id="IPR008918">
    <property type="entry name" value="HhH2"/>
</dbReference>
<evidence type="ECO:0000256" key="3">
    <source>
        <dbReference type="ARBA" id="ARBA00020311"/>
    </source>
</evidence>
<evidence type="ECO:0000256" key="11">
    <source>
        <dbReference type="ARBA" id="ARBA00022932"/>
    </source>
</evidence>
<evidence type="ECO:0000256" key="4">
    <source>
        <dbReference type="ARBA" id="ARBA00022679"/>
    </source>
</evidence>
<dbReference type="Gene3D" id="3.40.50.1010">
    <property type="entry name" value="5'-nuclease"/>
    <property type="match status" value="1"/>
</dbReference>
<dbReference type="Pfam" id="PF01367">
    <property type="entry name" value="5_3_exonuc"/>
    <property type="match status" value="1"/>
</dbReference>
<keyword evidence="5 16" id="KW-0548">Nucleotidyltransferase</keyword>
<dbReference type="PANTHER" id="PTHR10133:SF27">
    <property type="entry name" value="DNA POLYMERASE NU"/>
    <property type="match status" value="1"/>
</dbReference>
<feature type="domain" description="3'-5' exonuclease" evidence="18">
    <location>
        <begin position="333"/>
        <end position="514"/>
    </location>
</feature>
<dbReference type="PROSITE" id="PS00447">
    <property type="entry name" value="DNA_POLYMERASE_A"/>
    <property type="match status" value="1"/>
</dbReference>
<dbReference type="EMBL" id="DF968182">
    <property type="protein sequence ID" value="GAP42212.1"/>
    <property type="molecule type" value="Genomic_DNA"/>
</dbReference>
<dbReference type="SMART" id="SM00482">
    <property type="entry name" value="POLAc"/>
    <property type="match status" value="1"/>
</dbReference>
<dbReference type="InterPro" id="IPR043502">
    <property type="entry name" value="DNA/RNA_pol_sf"/>
</dbReference>
<sequence>MSQEGRKLFLLDAMALIYRAYYALNKNPRITSKGLNTSAILGFANALYDVIRNEKPTHIGVAFDTHAPTVRHEDFSAYKANREAMPEDISTAIPYIMQLIRGFNIPILAVDGYEADDVIGTLAKQAENKGFTVYMMTPDKDFGQLVSDNILQYKPGKPGEDPVIMGVKEVCEKFGVKRPDQVIDMLGLWGDASDNIPGIPGVGEVTARNLLKDFDNVENLIENAEKIDKAGLREKVKTFGQQALMSKQLATIILDVPLTFEEDALKLTPPDINKLQTLFEEIEFRTFAKRVFTDLEKGSPPAGKQAADLFAAAGEPLETIATLSNIDQVPHVYHLADTPEKRKVLVTHLGKSGMFCFDTETTGLDANNVELVGMSFATRPGEAWFVPVPDRYSEAVEIVKEFAGVFADETIGKTGQNMKYDISVLKWYEINVNGSLFDTMIAHYLIEPDMRHNMDFLARTYLNYEPVSIESLIGKKGKNQLSMRSVDPEKLKEYACEDADITLQLRIALEPQLAETDTRALFDEIEMPLVKVLAAMEAEGVKIDSGNLNQFSEQLEKEIAEVEKEIYLLAGEEFNIASPKQLGEIIFDKMQLSDNPKQTKTKQHSTSEDVLQKLINKHPIVQQILDYRSLTKLKSTYVDTLPLLVNPRTGRIHTSYNQAVASTGRLSSNNPNLQNIPIRTERGREIRKAFVPRNDKFVLLSADYSQIELRLIAHISGDEAMQEAFRHGIDIHTATAARIYNIDISEVTKEMRRNAKTVNFGIIYGISAFGLSERLNIPRREAAEIISQYFERFAGIKRYMDEIITFAREHGYVETIKKRRRYLRDINSGNAIVRGFAERNAINAPIQGSSADMIKIAMISIQREFERLKLKSRMIMQVHDELVFDVHQDEVETVKPVIERLMKSAIELSIPVEVEMSTGSNWLEAH</sequence>
<dbReference type="EC" id="2.7.7.7" evidence="2 15"/>
<evidence type="ECO:0000256" key="14">
    <source>
        <dbReference type="ARBA" id="ARBA00049244"/>
    </source>
</evidence>
<evidence type="ECO:0000256" key="12">
    <source>
        <dbReference type="ARBA" id="ARBA00023125"/>
    </source>
</evidence>
<dbReference type="CDD" id="cd08637">
    <property type="entry name" value="DNA_pol_A_pol_I_C"/>
    <property type="match status" value="1"/>
</dbReference>
<evidence type="ECO:0000256" key="5">
    <source>
        <dbReference type="ARBA" id="ARBA00022695"/>
    </source>
</evidence>
<keyword evidence="10 16" id="KW-0269">Exonuclease</keyword>
<dbReference type="SMART" id="SM00474">
    <property type="entry name" value="35EXOc"/>
    <property type="match status" value="1"/>
</dbReference>
<dbReference type="GO" id="GO:0008409">
    <property type="term" value="F:5'-3' exonuclease activity"/>
    <property type="evidence" value="ECO:0007669"/>
    <property type="project" value="UniProtKB-UniRule"/>
</dbReference>
<evidence type="ECO:0000256" key="7">
    <source>
        <dbReference type="ARBA" id="ARBA00022722"/>
    </source>
</evidence>
<evidence type="ECO:0000256" key="9">
    <source>
        <dbReference type="ARBA" id="ARBA00022801"/>
    </source>
</evidence>
<dbReference type="SUPFAM" id="SSF56672">
    <property type="entry name" value="DNA/RNA polymerases"/>
    <property type="match status" value="1"/>
</dbReference>
<dbReference type="InterPro" id="IPR019760">
    <property type="entry name" value="DNA-dir_DNA_pol_A_CS"/>
</dbReference>
<dbReference type="PRINTS" id="PR00868">
    <property type="entry name" value="DNAPOLI"/>
</dbReference>
<dbReference type="InterPro" id="IPR029060">
    <property type="entry name" value="PIN-like_dom_sf"/>
</dbReference>
<dbReference type="InterPro" id="IPR002298">
    <property type="entry name" value="DNA_polymerase_A"/>
</dbReference>
<keyword evidence="17" id="KW-0175">Coiled coil</keyword>
<dbReference type="CDD" id="cd09898">
    <property type="entry name" value="H3TH_53EXO"/>
    <property type="match status" value="1"/>
</dbReference>
<evidence type="ECO:0000256" key="13">
    <source>
        <dbReference type="ARBA" id="ARBA00023204"/>
    </source>
</evidence>
<dbReference type="GO" id="GO:0008408">
    <property type="term" value="F:3'-5' exonuclease activity"/>
    <property type="evidence" value="ECO:0007669"/>
    <property type="project" value="UniProtKB-UniRule"/>
</dbReference>
<dbReference type="NCBIfam" id="NF004397">
    <property type="entry name" value="PRK05755.1"/>
    <property type="match status" value="1"/>
</dbReference>
<comment type="catalytic activity">
    <reaction evidence="14 16">
        <text>DNA(n) + a 2'-deoxyribonucleoside 5'-triphosphate = DNA(n+1) + diphosphate</text>
        <dbReference type="Rhea" id="RHEA:22508"/>
        <dbReference type="Rhea" id="RHEA-COMP:17339"/>
        <dbReference type="Rhea" id="RHEA-COMP:17340"/>
        <dbReference type="ChEBI" id="CHEBI:33019"/>
        <dbReference type="ChEBI" id="CHEBI:61560"/>
        <dbReference type="ChEBI" id="CHEBI:173112"/>
        <dbReference type="EC" id="2.7.7.7"/>
    </reaction>
</comment>
<dbReference type="Proteomes" id="UP000053091">
    <property type="component" value="Unassembled WGS sequence"/>
</dbReference>
<comment type="function">
    <text evidence="16">In addition to polymerase activity, this DNA polymerase exhibits 3'-5' and 5'-3' exonuclease activity.</text>
</comment>
<dbReference type="InterPro" id="IPR036279">
    <property type="entry name" value="5-3_exonuclease_C_sf"/>
</dbReference>
<dbReference type="GO" id="GO:0006302">
    <property type="term" value="P:double-strand break repair"/>
    <property type="evidence" value="ECO:0007669"/>
    <property type="project" value="TreeGrafter"/>
</dbReference>
<dbReference type="Gene3D" id="1.20.1060.10">
    <property type="entry name" value="Taq DNA Polymerase, Chain T, domain 4"/>
    <property type="match status" value="1"/>
</dbReference>
<dbReference type="FunFam" id="1.20.1060.10:FF:000001">
    <property type="entry name" value="DNA polymerase I"/>
    <property type="match status" value="1"/>
</dbReference>
<evidence type="ECO:0000256" key="6">
    <source>
        <dbReference type="ARBA" id="ARBA00022705"/>
    </source>
</evidence>
<dbReference type="SMART" id="SM00279">
    <property type="entry name" value="HhH2"/>
    <property type="match status" value="1"/>
</dbReference>
<keyword evidence="7" id="KW-0540">Nuclease</keyword>
<dbReference type="FunFam" id="1.10.150.20:FF:000003">
    <property type="entry name" value="DNA polymerase I"/>
    <property type="match status" value="1"/>
</dbReference>
<keyword evidence="22" id="KW-1185">Reference proteome</keyword>
<dbReference type="InterPro" id="IPR002421">
    <property type="entry name" value="5-3_exonuclease"/>
</dbReference>
<keyword evidence="8 16" id="KW-0227">DNA damage</keyword>
<dbReference type="STRING" id="1678841.TBC1_11341"/>
<dbReference type="GO" id="GO:0003677">
    <property type="term" value="F:DNA binding"/>
    <property type="evidence" value="ECO:0007669"/>
    <property type="project" value="UniProtKB-UniRule"/>
</dbReference>
<evidence type="ECO:0000259" key="20">
    <source>
        <dbReference type="SMART" id="SM00482"/>
    </source>
</evidence>
<evidence type="ECO:0000256" key="15">
    <source>
        <dbReference type="NCBIfam" id="TIGR00593"/>
    </source>
</evidence>
<feature type="domain" description="5'-3' exonuclease" evidence="19">
    <location>
        <begin position="6"/>
        <end position="268"/>
    </location>
</feature>
<dbReference type="FunFam" id="1.10.150.20:FF:000002">
    <property type="entry name" value="DNA polymerase I"/>
    <property type="match status" value="1"/>
</dbReference>
<keyword evidence="6 16" id="KW-0235">DNA replication</keyword>
<dbReference type="RefSeq" id="WP_062037563.1">
    <property type="nucleotide sequence ID" value="NZ_DF968182.1"/>
</dbReference>
<evidence type="ECO:0000256" key="17">
    <source>
        <dbReference type="SAM" id="Coils"/>
    </source>
</evidence>
<dbReference type="SUPFAM" id="SSF53098">
    <property type="entry name" value="Ribonuclease H-like"/>
    <property type="match status" value="1"/>
</dbReference>
<keyword evidence="9 16" id="KW-0378">Hydrolase</keyword>
<dbReference type="Gene3D" id="3.30.420.10">
    <property type="entry name" value="Ribonuclease H-like superfamily/Ribonuclease H"/>
    <property type="match status" value="1"/>
</dbReference>
<dbReference type="Pfam" id="PF00476">
    <property type="entry name" value="DNA_pol_A"/>
    <property type="match status" value="1"/>
</dbReference>
<dbReference type="InterPro" id="IPR001098">
    <property type="entry name" value="DNA-dir_DNA_pol_A_palm_dom"/>
</dbReference>
<evidence type="ECO:0000256" key="8">
    <source>
        <dbReference type="ARBA" id="ARBA00022763"/>
    </source>
</evidence>
<keyword evidence="13 16" id="KW-0234">DNA repair</keyword>
<dbReference type="SMART" id="SM00475">
    <property type="entry name" value="53EXOc"/>
    <property type="match status" value="1"/>
</dbReference>
<dbReference type="AlphaFoldDB" id="A0A0S7BY48"/>
<dbReference type="SUPFAM" id="SSF88723">
    <property type="entry name" value="PIN domain-like"/>
    <property type="match status" value="1"/>
</dbReference>
<proteinExistence type="inferred from homology"/>
<evidence type="ECO:0000256" key="1">
    <source>
        <dbReference type="ARBA" id="ARBA00007705"/>
    </source>
</evidence>